<name>A0A191KWB2_9VIRU</name>
<dbReference type="EC" id="2.7.7.48" evidence="1"/>
<reference evidence="10 11" key="1">
    <citation type="journal article" date="2016" name="Viruses">
        <title>Genomic Characterization of the Genus Nairovirus (Family Bunyaviridae).</title>
        <authorList>
            <person name="Kuhn J.H."/>
            <person name="Wiley M.R."/>
            <person name="Rodriguez S.E."/>
            <person name="Bao Y."/>
            <person name="Prieto K."/>
            <person name="Travassos da Rosa A.P."/>
            <person name="Guzman H."/>
            <person name="Savji N."/>
            <person name="Ladner J.T."/>
            <person name="Tesh R.B."/>
            <person name="Wada J."/>
            <person name="Jahrling P.B."/>
            <person name="Bente D.A."/>
            <person name="Palacios G."/>
        </authorList>
    </citation>
    <scope>NUCLEOTIDE SEQUENCE [LARGE SCALE GENOMIC DNA]</scope>
    <source>
        <strain evidence="10 11">CalArt888</strain>
    </source>
</reference>
<sequence length="3986" mass="454802">MEDINWQHIGPNLYTALVKFAIPEFFERIRVKGDGNCFFRSFAYLFFDSEEMWPAVKNTALGYARQHWAECYGARGLYENRAIEEQKTMRASYSAVVKGNVQERSTERGKELYLEEASKDGYWGGTDEAEMLAKALNLTIIIWNVNSDLKVLDVQKFGPHTVERAFNIVKTGAHFDALRLLGNIPVPGPSTATQLTSINPMMVIEAVSAQDDSAEAMSPEVYITDKKDEPEGSEDSDVTHASESSSDETEESAASGVDFTSEVGANKTREELFKEMKEQKKRQDQMRKALELSAHVPAKVGRVLHKIFNCNVEVSLTSKVLFLLPEGSDDPNRVTLSKIRHIMLDKEGQMFSQFKNCTVVITSGLMEFVNIPELLRQCLPDTGVSQFYDIIHPAFVYDILTVSVAILFSSFLYGSDFKTKRKFILNTVRDRFVKPTKVPKLMREQNNKLIYDHPDRVVSDVCSSLYKEMALQISKCMKEMPATGLLALRNVYLQSMDFGDYLQVLNDLRVVSYDLDFFNQDELQDIKRLIDCIAEIRKAPEVLPGTLAADWSFMYLGTDADQLFRDRKGKKLKSLRPDSLERRLIQHFFRKKLMFKFISLQGKAYSGGTLSNVLAYCNNLYLTKDQLGFSPEDTEHLSAEMVRIRSLLDDQKVEPIAIICDKLDRRFKELFENLPAVCADECRSLFEDIRNAENHSSAWKAALRLKGVAYEGFMAKAYNWNYLTEDLKPTLSMIIQTLYPEKFLQFLERTQLCPEQRDLTPDFVMTQNLIIKKDKIDAIVETEQLSLDYLVSGAATVIPVSKKTFPLPTEPILEVNRLESVIENFQKMQETKKRDTGLLVESTNVVTEEHNRFTYSELLILEVGYQTDVEGKVISDMQKWKNILNLLNFLEIKASVISCADCSDVPSDNWWLPERYVKLLKGTISFLFAKLQQNSPSDVSDIVVGAISTQKIRSIIRSGTTVKTPVTIKDLRETWNKNKEKITERPTGTVLPERIVSAMQLSLVDGVIQEKTSTDDIVKVVEENMEKIAQELEQTKFKHTLNKEEETSFELIYSWLVEDLKSARCEDCVKKILNDCKLLNSLSASTELISKELVLSEHPSCCHPVCVDVGTYSLFQKRTGFFDAVGHSETVLDEYDDKQTQLDKLVKLTLPGKTEKERKIKRTVELLIRVCMELSGIQCLKTPSFQLIIVKRNLKRSQKTGDITKEKRKQHLLEQLERIKKTLSPSRLKSYSEHCISVIESVLESPHEQKGCRSELQSRWCDQILIDLKAKTEDGEIIEALKGSIESRKTLVRNNDKVMVPDWDQVSSYLDVKADDLLNTGKMVFELDCVLFKETVLETISRYFQTPYWECPIILSNLITFLLRFKWYQKLVLYGKTCETFLQCCTEFRRSGLKLAKIRHTNCNLAIKLPSNKKENMKCIIYSSNMEALSGVFQLNRRVAVLGASYYYIIVVLFCQCLQHYRCMNGLENIKKVEESVRQANAKHLDALQEQLKLVHQGRIKEASDRLLDLCKSNGNFLSKSTRAHFITVFSGLSITYSTLLGDALLTNSQPLNKQIQMLRFGILNGISRMSMTSELGKKFSSSCRRMEHYIARVYQLLVVFTCNRYPHTNINNWIKDDLCPNVQMPSVSIYGHYINSDRQLVFDIYNVHIYNKEMDNFDEGTIKVLEETAERHMTWELDLMKAVEKLNEDPKKDRLARLLLCVGNVKPSGSQETTMEDETLSQTSVSSLQSSMSSKKRIKTYFGAMSMKKKPFSFSEDFIVERDSSSDYTQSISDKWTFGVYKAKPDSVLRDIVEIIRKNPNHTMGSFELLQAFTEFARPKYPIESIIKAKRNPKNYITVSEVTETTSIVSEPKTHASLKDNLRIITGQENKKLVKMLRGKLQSLGLSLVNDKSKGSDLSGLLSSVDGLSEDQKKKIILGITEPSKLTFYTWKEIVKMDVENALVTSDGNYIYCWLKSLGGQVKRSLRKYIKNLRYDNERFTPKFSEDTEALIGKDGITECLKLIENLKSLTKNEIPINSDIDNNKLIDVWVKFCKLPKCYEEILNESAEWIKVVAPDLDFLMGKYNELLKLKKEYPTLSFSREEVELRSLETKFVKDNNNLLMKLMNCVFFICLCCPWCVHYKSLENFLSKHMDESGGYDFGNETVSKVMDITLEKVWYEVLQCQNKVQVEVIKRVVKYTSAMFTGNGRPISCSLNQTEGTINVMDHGQMVDRLRTFLTRAQLYTKELDFIWTCHMITNSNFEVTKRLTGRSTGERLPRSVRSKVVYEMIKVVGESGHAILQQLAFSTILNTNHEFFAVLAPKAQLGGHRDLLVQETGTKLVHAASEMFSRTLLATTNDDGLTSPHLKETILGSALNHISIARKVHGRVIEEDSNLYQFYKVFCISGDNTKWGPIHCCAFFSGMMQQLLKDHPDWSSFYKLVFLKNLYRQVEIPTGSIKKILNAFRYNNSDKKIEEMNEYQLRELLYSTIDSWNENPIIKFLVVTYLIRGKIAMRMYNHMGQGIHHATSSILTSIMGDVISHYIQVYMNSNFKGLTCSVEHAGSSDDYAKIITLSGMVSKELFDSYESVYWTRMCRLKNIISGISRAVQMKDSAKTLCGDAFIEFYSEFMLSHRITPAVIKFIFTGLINSSVTSPQSMSQACQVSSQQAMYNSVPLLTNFAFSLLRQQMFMNHTEYFQRTYGLITMGTLSSFGRLYLPKYSNLTCSSIAIEDSEVISQNLTMLKENAILFPGTKPYEEDVTVTEVESGPASVESSGGGSPSSKLSSMTLGSDTSLKFSHDKALTAVELAYLNSIKPSLSRLRCRAEMETFQKIFKLELPVCFEKLKKSSLVNSCEYLREVIDEPWLMVQRIRSIVVLLIAGFYRAFNSDGTEHPVKANLNRDENTIIEDPMIQLIPEKLRRELEKLGLAKMTVEELIPTHMLEDDFASLVSKRLVMMNCATENYASEVSRLKQTLNSRNVIHGLAGGIKELSIPIYTIFLKSYFFKDNVFFKHYDRWNTKHSLNYRDSTGKELKDKIVIKFTTWLDKILNCDISIDYSHSNAVKSLFDNSLKGIQVIHLCNNTCELSILYEEVECLQKEFEALALQFSDVNRHKLKILESQRQESAVEASKAVIVKTTLFSATDAVRIINSPAIVIGYMVNESTLSDIKPTKIDMGNLIRDRFRITMFYKTLTDLVGEIIKESELIKRKDGIVDLEKVDLYANALTMLCRLVQRSKPKVSSFYIIKGASHSNEPTVTELISYGIQEGLLYILPDCPIETSTYSVRYWKVLQCVSAIANLPLSDSEKTSLLSSFLNWKPTINDIDSKCTMLKHDKAVLEEFDERTLLNVLSSELQSIRNDKERESISDLIEYISSPRQLMQDKPYLGVTSTFKKWGEGQKNGKFTYSSNSGEASGIFINGQLYLTLSKDSTALLHEVERKVLEWLCQLRTDVTAAEQHMPFLSLLASSRTCSKRAIDGISYIVYYLKEDPKFLQLKKFIGKGEYKIVKVKSQILSVRKEVVKEVRAEPHIVWRPNALSIVYDEETENPSYHHKIREIYELIKDATGNSSGKLSSIFYKDTRLTLSKISLQDQLYLSSLSLLHCFFCHTLTSSIMEASSKSEILSRYFEQGRSSIIRSANSIQNRLLEIKSSDGSLVKSEESDICSKLQQSLNKGDFSIDCWAEVQRMLDENGFHRINVTLSPEPSQFRYKWLVTPEFGLSKNSDVTDLRDLCMLLSSGIVPKVVISYMTDDVLFTNLLLIAERLKIDLNKNRVDQKAFCAVCCSIIYTLQSNPKDRKTLLMRISSIFQLISIKEIESSKGAIRFMADSDTIQIQVTIVGLSQLEYKSIDNKVHPAEKAKEVKIKIGRNRLISEVSSLFEPFSNIKEIMKFADGLEMSTEDGKITFILFFTRLASEKTDIYKLLTFLNIEVPQTTVDLLTDLIMLLYGGSFKKYSTTQPSTVKATSKSTKKEEITLSDLLAEDSPPSDNKEDSDLEDYNIDDIEFEL</sequence>
<evidence type="ECO:0000256" key="1">
    <source>
        <dbReference type="ARBA" id="ARBA00012494"/>
    </source>
</evidence>
<keyword evidence="11" id="KW-1185">Reference proteome</keyword>
<evidence type="ECO:0000256" key="4">
    <source>
        <dbReference type="ARBA" id="ARBA00030285"/>
    </source>
</evidence>
<feature type="compositionally biased region" description="Low complexity" evidence="7">
    <location>
        <begin position="2748"/>
        <end position="2768"/>
    </location>
</feature>
<evidence type="ECO:0000256" key="5">
    <source>
        <dbReference type="ARBA" id="ARBA00030436"/>
    </source>
</evidence>
<feature type="compositionally biased region" description="Acidic residues" evidence="7">
    <location>
        <begin position="3970"/>
        <end position="3986"/>
    </location>
</feature>
<evidence type="ECO:0000313" key="10">
    <source>
        <dbReference type="EMBL" id="AMT75410.1"/>
    </source>
</evidence>
<dbReference type="GO" id="GO:0039694">
    <property type="term" value="P:viral RNA genome replication"/>
    <property type="evidence" value="ECO:0007669"/>
    <property type="project" value="InterPro"/>
</dbReference>
<evidence type="ECO:0000259" key="8">
    <source>
        <dbReference type="PROSITE" id="PS50525"/>
    </source>
</evidence>
<keyword evidence="10" id="KW-0548">Nucleotidyltransferase</keyword>
<dbReference type="GO" id="GO:0006351">
    <property type="term" value="P:DNA-templated transcription"/>
    <property type="evidence" value="ECO:0007669"/>
    <property type="project" value="InterPro"/>
</dbReference>
<keyword evidence="10" id="KW-0696">RNA-directed RNA polymerase</keyword>
<evidence type="ECO:0000313" key="11">
    <source>
        <dbReference type="Proteomes" id="UP000593877"/>
    </source>
</evidence>
<feature type="region of interest" description="Disordered" evidence="7">
    <location>
        <begin position="2744"/>
        <end position="2768"/>
    </location>
</feature>
<dbReference type="Proteomes" id="UP000593877">
    <property type="component" value="Genome"/>
</dbReference>
<dbReference type="PROSITE" id="PS50802">
    <property type="entry name" value="OTU"/>
    <property type="match status" value="1"/>
</dbReference>
<feature type="domain" description="RdRp catalytic" evidence="8">
    <location>
        <begin position="2370"/>
        <end position="2581"/>
    </location>
</feature>
<protein>
    <recommendedName>
        <fullName evidence="2">RNA-directed RNA polymerase L</fullName>
        <ecNumber evidence="1">2.7.7.48</ecNumber>
    </recommendedName>
    <alternativeName>
        <fullName evidence="4">Large structural protein</fullName>
    </alternativeName>
    <alternativeName>
        <fullName evidence="6">Replicase</fullName>
    </alternativeName>
    <alternativeName>
        <fullName evidence="5">Transcriptase</fullName>
    </alternativeName>
</protein>
<dbReference type="CDD" id="cd21880">
    <property type="entry name" value="OTU_RNAP_L_virus"/>
    <property type="match status" value="1"/>
</dbReference>
<evidence type="ECO:0000256" key="3">
    <source>
        <dbReference type="ARBA" id="ARBA00022679"/>
    </source>
</evidence>
<evidence type="ECO:0000256" key="6">
    <source>
        <dbReference type="ARBA" id="ARBA00031012"/>
    </source>
</evidence>
<dbReference type="GeneID" id="80549906"/>
<feature type="domain" description="OTU" evidence="9">
    <location>
        <begin position="26"/>
        <end position="181"/>
    </location>
</feature>
<dbReference type="InterPro" id="IPR007099">
    <property type="entry name" value="RNA-dir_pol_NSvirus"/>
</dbReference>
<dbReference type="InterPro" id="IPR003323">
    <property type="entry name" value="OTU_dom"/>
</dbReference>
<dbReference type="InterPro" id="IPR049605">
    <property type="entry name" value="L_OTU"/>
</dbReference>
<feature type="region of interest" description="Disordered" evidence="7">
    <location>
        <begin position="223"/>
        <end position="261"/>
    </location>
</feature>
<keyword evidence="3" id="KW-0808">Transferase</keyword>
<proteinExistence type="predicted"/>
<dbReference type="PROSITE" id="PS50525">
    <property type="entry name" value="RDRP_SSRNA_NEG_SEG"/>
    <property type="match status" value="1"/>
</dbReference>
<accession>A0A191KWB2</accession>
<dbReference type="InterPro" id="IPR038765">
    <property type="entry name" value="Papain-like_cys_pep_sf"/>
</dbReference>
<dbReference type="KEGG" id="vg:80549906"/>
<dbReference type="RefSeq" id="YP_010839829.1">
    <property type="nucleotide sequence ID" value="NC_078159.1"/>
</dbReference>
<evidence type="ECO:0000259" key="9">
    <source>
        <dbReference type="PROSITE" id="PS50802"/>
    </source>
</evidence>
<dbReference type="Gene3D" id="3.90.70.80">
    <property type="match status" value="1"/>
</dbReference>
<dbReference type="Pfam" id="PF04196">
    <property type="entry name" value="Bunya_RdRp"/>
    <property type="match status" value="1"/>
</dbReference>
<dbReference type="InterPro" id="IPR007322">
    <property type="entry name" value="RNA_pol_bunyavir"/>
</dbReference>
<evidence type="ECO:0000256" key="7">
    <source>
        <dbReference type="SAM" id="MobiDB-lite"/>
    </source>
</evidence>
<dbReference type="EMBL" id="KU925473">
    <property type="protein sequence ID" value="AMT75410.1"/>
    <property type="molecule type" value="Viral_cRNA"/>
</dbReference>
<dbReference type="GO" id="GO:0003968">
    <property type="term" value="F:RNA-directed RNA polymerase activity"/>
    <property type="evidence" value="ECO:0007669"/>
    <property type="project" value="UniProtKB-KW"/>
</dbReference>
<feature type="region of interest" description="Disordered" evidence="7">
    <location>
        <begin position="3954"/>
        <end position="3986"/>
    </location>
</feature>
<organism evidence="10 11">
    <name type="scientific">Punta Salinas virus</name>
    <dbReference type="NCBI Taxonomy" id="248056"/>
    <lineage>
        <taxon>Viruses</taxon>
        <taxon>Riboviria</taxon>
        <taxon>Orthornavirae</taxon>
        <taxon>Negarnaviricota</taxon>
        <taxon>Polyploviricotina</taxon>
        <taxon>Bunyaviricetes</taxon>
        <taxon>Hareavirales</taxon>
        <taxon>Nairoviridae</taxon>
        <taxon>Orthonairovirus</taxon>
        <taxon>Orthonairovirus peruense</taxon>
    </lineage>
</organism>
<dbReference type="SUPFAM" id="SSF54001">
    <property type="entry name" value="Cysteine proteinases"/>
    <property type="match status" value="1"/>
</dbReference>
<evidence type="ECO:0000256" key="2">
    <source>
        <dbReference type="ARBA" id="ARBA00018602"/>
    </source>
</evidence>